<sequence>MKPLGFVICIQTIERLWARLKEWRAVATRYEKTASSFRGILCLAAALDWLKH</sequence>
<comment type="caution">
    <text evidence="2">The sequence shown here is derived from an EMBL/GenBank/DDBJ whole genome shotgun (WGS) entry which is preliminary data.</text>
</comment>
<accession>A0A512C459</accession>
<gene>
    <name evidence="2" type="ORF">MAE02_66840</name>
</gene>
<evidence type="ECO:0000259" key="1">
    <source>
        <dbReference type="Pfam" id="PF13586"/>
    </source>
</evidence>
<dbReference type="Proteomes" id="UP000321085">
    <property type="component" value="Unassembled WGS sequence"/>
</dbReference>
<protein>
    <recommendedName>
        <fullName evidence="1">Transposase DDE domain-containing protein</fullName>
    </recommendedName>
</protein>
<dbReference type="Pfam" id="PF13586">
    <property type="entry name" value="DDE_Tnp_1_2"/>
    <property type="match status" value="1"/>
</dbReference>
<keyword evidence="3" id="KW-1185">Reference proteome</keyword>
<evidence type="ECO:0000313" key="2">
    <source>
        <dbReference type="EMBL" id="GEO18988.1"/>
    </source>
</evidence>
<evidence type="ECO:0000313" key="3">
    <source>
        <dbReference type="Proteomes" id="UP000321085"/>
    </source>
</evidence>
<proteinExistence type="predicted"/>
<dbReference type="AlphaFoldDB" id="A0A512C459"/>
<dbReference type="EMBL" id="BJYU01000289">
    <property type="protein sequence ID" value="GEO18988.1"/>
    <property type="molecule type" value="Genomic_DNA"/>
</dbReference>
<reference evidence="2 3" key="1">
    <citation type="submission" date="2019-07" db="EMBL/GenBank/DDBJ databases">
        <title>Whole genome shotgun sequence of Microvirga aerophila NBRC 106136.</title>
        <authorList>
            <person name="Hosoyama A."/>
            <person name="Uohara A."/>
            <person name="Ohji S."/>
            <person name="Ichikawa N."/>
        </authorList>
    </citation>
    <scope>NUCLEOTIDE SEQUENCE [LARGE SCALE GENOMIC DNA]</scope>
    <source>
        <strain evidence="2 3">NBRC 106136</strain>
    </source>
</reference>
<dbReference type="InterPro" id="IPR025668">
    <property type="entry name" value="Tnp_DDE_dom"/>
</dbReference>
<feature type="domain" description="Transposase DDE" evidence="1">
    <location>
        <begin position="12"/>
        <end position="51"/>
    </location>
</feature>
<organism evidence="2 3">
    <name type="scientific">Microvirga aerophila</name>
    <dbReference type="NCBI Taxonomy" id="670291"/>
    <lineage>
        <taxon>Bacteria</taxon>
        <taxon>Pseudomonadati</taxon>
        <taxon>Pseudomonadota</taxon>
        <taxon>Alphaproteobacteria</taxon>
        <taxon>Hyphomicrobiales</taxon>
        <taxon>Methylobacteriaceae</taxon>
        <taxon>Microvirga</taxon>
    </lineage>
</organism>
<name>A0A512C459_9HYPH</name>